<dbReference type="EMBL" id="CP061172">
    <property type="protein sequence ID" value="QNR65037.1"/>
    <property type="molecule type" value="Genomic_DNA"/>
</dbReference>
<dbReference type="AlphaFoldDB" id="A0A7H0Y1S9"/>
<proteinExistence type="predicted"/>
<dbReference type="RefSeq" id="WP_190296953.1">
    <property type="nucleotide sequence ID" value="NZ_CP061172.1"/>
</dbReference>
<reference evidence="1 2" key="1">
    <citation type="submission" date="2020-09" db="EMBL/GenBank/DDBJ databases">
        <title>Characterization of Paenibacillus peoriae strain ZF390 with broad-spectrum antimicrobial activity as a potential biocontrol agent.</title>
        <authorList>
            <person name="Li L."/>
            <person name="Zhao Y."/>
            <person name="Li B."/>
            <person name="Xie X."/>
        </authorList>
    </citation>
    <scope>NUCLEOTIDE SEQUENCE [LARGE SCALE GENOMIC DNA]</scope>
    <source>
        <strain evidence="1 2">ZF390</strain>
    </source>
</reference>
<protein>
    <submittedName>
        <fullName evidence="1">Uncharacterized protein</fullName>
    </submittedName>
</protein>
<dbReference type="Proteomes" id="UP000516384">
    <property type="component" value="Chromosome"/>
</dbReference>
<organism evidence="1 2">
    <name type="scientific">Paenibacillus peoriae</name>
    <dbReference type="NCBI Taxonomy" id="59893"/>
    <lineage>
        <taxon>Bacteria</taxon>
        <taxon>Bacillati</taxon>
        <taxon>Bacillota</taxon>
        <taxon>Bacilli</taxon>
        <taxon>Bacillales</taxon>
        <taxon>Paenibacillaceae</taxon>
        <taxon>Paenibacillus</taxon>
    </lineage>
</organism>
<name>A0A7H0Y1S9_9BACL</name>
<accession>A0A7H0Y1S9</accession>
<evidence type="ECO:0000313" key="2">
    <source>
        <dbReference type="Proteomes" id="UP000516384"/>
    </source>
</evidence>
<sequence>MDYNSPTIERLQTWHESTNEIGIQADFSNEVGAEFFIYISDCQRKHTNVTLSGFIKHLEKTADSFGVLK</sequence>
<gene>
    <name evidence="1" type="ORF">IAQ67_13980</name>
</gene>
<evidence type="ECO:0000313" key="1">
    <source>
        <dbReference type="EMBL" id="QNR65037.1"/>
    </source>
</evidence>